<sequence>MATSKADSLKEFYGIPTAPKGAEEPVKAETPPPSLDELTTSRPLSELLRLSSQRLDAVRDLYADRQSLVYNHHQELVGASETVGDMRRGIEALAPSRVSLEQQLEQMRQPPTEPATDAATHAAIPWVDQVAPVVELPLTLRRILDQRTPTSLAEAEAALQAQMPTLAAWAEAHVAGADELQRTCQDMISEAQRTQS</sequence>
<keyword evidence="3" id="KW-1185">Reference proteome</keyword>
<dbReference type="Proteomes" id="UP000186303">
    <property type="component" value="Chromosome 2"/>
</dbReference>
<evidence type="ECO:0008006" key="4">
    <source>
        <dbReference type="Google" id="ProtNLM"/>
    </source>
</evidence>
<dbReference type="Pfam" id="PF08700">
    <property type="entry name" value="VPS51_Exo84_N"/>
    <property type="match status" value="1"/>
</dbReference>
<feature type="region of interest" description="Disordered" evidence="1">
    <location>
        <begin position="1"/>
        <end position="41"/>
    </location>
</feature>
<accession>A0A1M8A3I2</accession>
<organism evidence="2 3">
    <name type="scientific">Malassezia sympodialis (strain ATCC 42132)</name>
    <name type="common">Atopic eczema-associated yeast</name>
    <dbReference type="NCBI Taxonomy" id="1230383"/>
    <lineage>
        <taxon>Eukaryota</taxon>
        <taxon>Fungi</taxon>
        <taxon>Dikarya</taxon>
        <taxon>Basidiomycota</taxon>
        <taxon>Ustilaginomycotina</taxon>
        <taxon>Malasseziomycetes</taxon>
        <taxon>Malasseziales</taxon>
        <taxon>Malasseziaceae</taxon>
        <taxon>Malassezia</taxon>
    </lineage>
</organism>
<reference evidence="3" key="1">
    <citation type="journal article" date="2017" name="Nucleic Acids Res.">
        <title>Proteogenomics produces comprehensive and highly accurate protein-coding gene annotation in a complete genome assembly of Malassezia sympodialis.</title>
        <authorList>
            <person name="Zhu Y."/>
            <person name="Engstroem P.G."/>
            <person name="Tellgren-Roth C."/>
            <person name="Baudo C.D."/>
            <person name="Kennell J.C."/>
            <person name="Sun S."/>
            <person name="Billmyre R.B."/>
            <person name="Schroeder M.S."/>
            <person name="Andersson A."/>
            <person name="Holm T."/>
            <person name="Sigurgeirsson B."/>
            <person name="Wu G."/>
            <person name="Sankaranarayanan S.R."/>
            <person name="Siddharthan R."/>
            <person name="Sanyal K."/>
            <person name="Lundeberg J."/>
            <person name="Nystedt B."/>
            <person name="Boekhout T."/>
            <person name="Dawson T.L. Jr."/>
            <person name="Heitman J."/>
            <person name="Scheynius A."/>
            <person name="Lehtioe J."/>
        </authorList>
    </citation>
    <scope>NUCLEOTIDE SEQUENCE [LARGE SCALE GENOMIC DNA]</scope>
    <source>
        <strain evidence="3">ATCC 42132</strain>
    </source>
</reference>
<dbReference type="OrthoDB" id="203678at2759"/>
<dbReference type="EMBL" id="LT671822">
    <property type="protein sequence ID" value="SHO77008.1"/>
    <property type="molecule type" value="Genomic_DNA"/>
</dbReference>
<protein>
    <recommendedName>
        <fullName evidence="4">Vacuolar protein sorting-associated protein 51 homolog</fullName>
    </recommendedName>
</protein>
<dbReference type="AlphaFoldDB" id="A0A1M8A3I2"/>
<dbReference type="VEuPathDB" id="FungiDB:MSYG_1348"/>
<evidence type="ECO:0000313" key="2">
    <source>
        <dbReference type="EMBL" id="SHO77008.1"/>
    </source>
</evidence>
<name>A0A1M8A3I2_MALS4</name>
<gene>
    <name evidence="2" type="ORF">MSYG_1348</name>
</gene>
<proteinExistence type="predicted"/>
<dbReference type="STRING" id="1230383.A0A1M8A3I2"/>
<evidence type="ECO:0000256" key="1">
    <source>
        <dbReference type="SAM" id="MobiDB-lite"/>
    </source>
</evidence>
<evidence type="ECO:0000313" key="3">
    <source>
        <dbReference type="Proteomes" id="UP000186303"/>
    </source>
</evidence>